<dbReference type="AlphaFoldDB" id="A0A7E4VPH0"/>
<dbReference type="Proteomes" id="UP000492821">
    <property type="component" value="Unassembled WGS sequence"/>
</dbReference>
<dbReference type="WBParaSite" id="Pan_g23439.t1">
    <property type="protein sequence ID" value="Pan_g23439.t1"/>
    <property type="gene ID" value="Pan_g23439"/>
</dbReference>
<accession>A0A7E4VPH0</accession>
<evidence type="ECO:0000313" key="1">
    <source>
        <dbReference type="Proteomes" id="UP000492821"/>
    </source>
</evidence>
<reference evidence="1" key="1">
    <citation type="journal article" date="2013" name="Genetics">
        <title>The draft genome and transcriptome of Panagrellus redivivus are shaped by the harsh demands of a free-living lifestyle.</title>
        <authorList>
            <person name="Srinivasan J."/>
            <person name="Dillman A.R."/>
            <person name="Macchietto M.G."/>
            <person name="Heikkinen L."/>
            <person name="Lakso M."/>
            <person name="Fracchia K.M."/>
            <person name="Antoshechkin I."/>
            <person name="Mortazavi A."/>
            <person name="Wong G."/>
            <person name="Sternberg P.W."/>
        </authorList>
    </citation>
    <scope>NUCLEOTIDE SEQUENCE [LARGE SCALE GENOMIC DNA]</scope>
    <source>
        <strain evidence="1">MT8872</strain>
    </source>
</reference>
<sequence>MAFRLSTLPYGLKRRLHELAKPYEVLQMQEASESCMASFCPRPFRRRFHRKANLTIECCNGVLKADLIADSAVSDVCERELKLHKLTDGHFKTKAINWSRLILRPQIVTISECELTPAFMASIATMVEGTTKELFVVNCTGTVDFDLLFKAFPNVEELKIVGGFAKSWAADIVKHQKDPLKSLELEGDFKDEDTLFEFEDFKNLVSTQPPRFNVTLRPLDGCADAIREMLLQGDCLDLEFDDPEAKPIFGAPYFQPTTPALIPKTGLKKWKDKASPPFRHVEICLNVQVKEERHYCFYLPPSKS</sequence>
<protein>
    <submittedName>
        <fullName evidence="2">F-box domain-containing protein</fullName>
    </submittedName>
</protein>
<reference evidence="2" key="2">
    <citation type="submission" date="2020-10" db="UniProtKB">
        <authorList>
            <consortium name="WormBaseParasite"/>
        </authorList>
    </citation>
    <scope>IDENTIFICATION</scope>
</reference>
<proteinExistence type="predicted"/>
<organism evidence="1 2">
    <name type="scientific">Panagrellus redivivus</name>
    <name type="common">Microworm</name>
    <dbReference type="NCBI Taxonomy" id="6233"/>
    <lineage>
        <taxon>Eukaryota</taxon>
        <taxon>Metazoa</taxon>
        <taxon>Ecdysozoa</taxon>
        <taxon>Nematoda</taxon>
        <taxon>Chromadorea</taxon>
        <taxon>Rhabditida</taxon>
        <taxon>Tylenchina</taxon>
        <taxon>Panagrolaimomorpha</taxon>
        <taxon>Panagrolaimoidea</taxon>
        <taxon>Panagrolaimidae</taxon>
        <taxon>Panagrellus</taxon>
    </lineage>
</organism>
<name>A0A7E4VPH0_PANRE</name>
<evidence type="ECO:0000313" key="2">
    <source>
        <dbReference type="WBParaSite" id="Pan_g23439.t1"/>
    </source>
</evidence>
<keyword evidence="1" id="KW-1185">Reference proteome</keyword>